<comment type="caution">
    <text evidence="2">The sequence shown here is derived from an EMBL/GenBank/DDBJ whole genome shotgun (WGS) entry which is preliminary data.</text>
</comment>
<feature type="domain" description="USP" evidence="1">
    <location>
        <begin position="1"/>
        <end position="152"/>
    </location>
</feature>
<dbReference type="Pfam" id="PF00443">
    <property type="entry name" value="UCH"/>
    <property type="match status" value="1"/>
</dbReference>
<dbReference type="EMBL" id="ATMH01005975">
    <property type="protein sequence ID" value="EPY26994.1"/>
    <property type="molecule type" value="Genomic_DNA"/>
</dbReference>
<evidence type="ECO:0000313" key="3">
    <source>
        <dbReference type="Proteomes" id="UP000015354"/>
    </source>
</evidence>
<evidence type="ECO:0000259" key="1">
    <source>
        <dbReference type="PROSITE" id="PS50235"/>
    </source>
</evidence>
<dbReference type="CDD" id="cd02257">
    <property type="entry name" value="Peptidase_C19"/>
    <property type="match status" value="1"/>
</dbReference>
<keyword evidence="3" id="KW-1185">Reference proteome</keyword>
<dbReference type="PROSITE" id="PS50235">
    <property type="entry name" value="USP_3"/>
    <property type="match status" value="1"/>
</dbReference>
<proteinExistence type="predicted"/>
<dbReference type="InterPro" id="IPR001394">
    <property type="entry name" value="Peptidase_C19_UCH"/>
</dbReference>
<organism evidence="2 3">
    <name type="scientific">Strigomonas culicis</name>
    <dbReference type="NCBI Taxonomy" id="28005"/>
    <lineage>
        <taxon>Eukaryota</taxon>
        <taxon>Discoba</taxon>
        <taxon>Euglenozoa</taxon>
        <taxon>Kinetoplastea</taxon>
        <taxon>Metakinetoplastina</taxon>
        <taxon>Trypanosomatida</taxon>
        <taxon>Trypanosomatidae</taxon>
        <taxon>Strigomonadinae</taxon>
        <taxon>Strigomonas</taxon>
    </lineage>
</organism>
<dbReference type="PROSITE" id="PS00973">
    <property type="entry name" value="USP_2"/>
    <property type="match status" value="1"/>
</dbReference>
<dbReference type="GO" id="GO:0004843">
    <property type="term" value="F:cysteine-type deubiquitinase activity"/>
    <property type="evidence" value="ECO:0007669"/>
    <property type="project" value="InterPro"/>
</dbReference>
<dbReference type="Proteomes" id="UP000015354">
    <property type="component" value="Unassembled WGS sequence"/>
</dbReference>
<dbReference type="OrthoDB" id="73004at2759"/>
<gene>
    <name evidence="2" type="ORF">STCU_05975</name>
</gene>
<dbReference type="InterPro" id="IPR028889">
    <property type="entry name" value="USP"/>
</dbReference>
<name>S9UE42_9TRYP</name>
<reference evidence="2 3" key="1">
    <citation type="journal article" date="2013" name="PLoS ONE">
        <title>Predicting the Proteins of Angomonas deanei, Strigomonas culicis and Their Respective Endosymbionts Reveals New Aspects of the Trypanosomatidae Family.</title>
        <authorList>
            <person name="Motta M.C."/>
            <person name="Martins A.C."/>
            <person name="de Souza S.S."/>
            <person name="Catta-Preta C.M."/>
            <person name="Silva R."/>
            <person name="Klein C.C."/>
            <person name="de Almeida L.G."/>
            <person name="de Lima Cunha O."/>
            <person name="Ciapina L.P."/>
            <person name="Brocchi M."/>
            <person name="Colabardini A.C."/>
            <person name="de Araujo Lima B."/>
            <person name="Machado C.R."/>
            <person name="de Almeida Soares C.M."/>
            <person name="Probst C.M."/>
            <person name="de Menezes C.B."/>
            <person name="Thompson C.E."/>
            <person name="Bartholomeu D.C."/>
            <person name="Gradia D.F."/>
            <person name="Pavoni D.P."/>
            <person name="Grisard E.C."/>
            <person name="Fantinatti-Garboggini F."/>
            <person name="Marchini F.K."/>
            <person name="Rodrigues-Luiz G.F."/>
            <person name="Wagner G."/>
            <person name="Goldman G.H."/>
            <person name="Fietto J.L."/>
            <person name="Elias M.C."/>
            <person name="Goldman M.H."/>
            <person name="Sagot M.F."/>
            <person name="Pereira M."/>
            <person name="Stoco P.H."/>
            <person name="de Mendonca-Neto R.P."/>
            <person name="Teixeira S.M."/>
            <person name="Maciel T.E."/>
            <person name="de Oliveira Mendes T.A."/>
            <person name="Urmenyi T.P."/>
            <person name="de Souza W."/>
            <person name="Schenkman S."/>
            <person name="de Vasconcelos A.T."/>
        </authorList>
    </citation>
    <scope>NUCLEOTIDE SEQUENCE [LARGE SCALE GENOMIC DNA]</scope>
</reference>
<dbReference type="Gene3D" id="3.90.70.10">
    <property type="entry name" value="Cysteine proteinases"/>
    <property type="match status" value="1"/>
</dbReference>
<accession>S9UE42</accession>
<evidence type="ECO:0000313" key="2">
    <source>
        <dbReference type="EMBL" id="EPY26994.1"/>
    </source>
</evidence>
<dbReference type="InterPro" id="IPR038765">
    <property type="entry name" value="Papain-like_cys_pep_sf"/>
</dbReference>
<dbReference type="SUPFAM" id="SSF54001">
    <property type="entry name" value="Cysteine proteinases"/>
    <property type="match status" value="1"/>
</dbReference>
<dbReference type="InterPro" id="IPR018200">
    <property type="entry name" value="USP_CS"/>
</dbReference>
<protein>
    <recommendedName>
        <fullName evidence="1">USP domain-containing protein</fullName>
    </recommendedName>
</protein>
<sequence>MKRFKAGTYFTTKKMDPVAFPMAWEPLPAAAASSFASSPRSAGAPPQAQPYVLDLRHYMDPLVAQDLPTVPVGMEAGKPPIAASRSDGHLVSSYTLEATVHHRGSYGGGHYVTYAKKDDAWVFISDDTMAKVEAEEVRDNTVEPYLFLYAKQPLVQPSEGDARTELQALAQHYLHQAAAGKPRPAAGGGAAQPVYLSRMWLHRMAFFHDPGPIINPLCYCAPAGGGAPALPPLVPRNEVTGSKPWPAATPQPHVHGPPVAWYYVEVAAADYDKFYKAYGGTQAVTRAALEELARSQASVLRVYEDVA</sequence>
<dbReference type="AlphaFoldDB" id="S9UE42"/>
<dbReference type="GO" id="GO:0016579">
    <property type="term" value="P:protein deubiquitination"/>
    <property type="evidence" value="ECO:0007669"/>
    <property type="project" value="InterPro"/>
</dbReference>